<dbReference type="GO" id="GO:0007031">
    <property type="term" value="P:peroxisome organization"/>
    <property type="evidence" value="ECO:0007669"/>
    <property type="project" value="UniProtKB-KW"/>
</dbReference>
<dbReference type="InterPro" id="IPR038613">
    <property type="entry name" value="Peroxin-22_C_sf"/>
</dbReference>
<evidence type="ECO:0000313" key="12">
    <source>
        <dbReference type="Proteomes" id="UP001377567"/>
    </source>
</evidence>
<keyword evidence="12" id="KW-1185">Reference proteome</keyword>
<keyword evidence="11" id="KW-0808">Transferase</keyword>
<dbReference type="Pfam" id="PF12827">
    <property type="entry name" value="Peroxin-22"/>
    <property type="match status" value="1"/>
</dbReference>
<evidence type="ECO:0000256" key="9">
    <source>
        <dbReference type="ARBA" id="ARBA00023140"/>
    </source>
</evidence>
<dbReference type="GO" id="GO:0005778">
    <property type="term" value="C:peroxisomal membrane"/>
    <property type="evidence" value="ECO:0007669"/>
    <property type="project" value="UniProtKB-SubCell"/>
</dbReference>
<dbReference type="Proteomes" id="UP001377567">
    <property type="component" value="Unassembled WGS sequence"/>
</dbReference>
<comment type="similarity">
    <text evidence="3">Belongs to the peroxin-22 family.</text>
</comment>
<keyword evidence="8 10" id="KW-0472">Membrane</keyword>
<dbReference type="GO" id="GO:0016740">
    <property type="term" value="F:transferase activity"/>
    <property type="evidence" value="ECO:0007669"/>
    <property type="project" value="UniProtKB-KW"/>
</dbReference>
<reference evidence="11 12" key="1">
    <citation type="journal article" date="2023" name="Elife">
        <title>Identification of key yeast species and microbe-microbe interactions impacting larval growth of Drosophila in the wild.</title>
        <authorList>
            <person name="Mure A."/>
            <person name="Sugiura Y."/>
            <person name="Maeda R."/>
            <person name="Honda K."/>
            <person name="Sakurai N."/>
            <person name="Takahashi Y."/>
            <person name="Watada M."/>
            <person name="Katoh T."/>
            <person name="Gotoh A."/>
            <person name="Gotoh Y."/>
            <person name="Taniguchi I."/>
            <person name="Nakamura K."/>
            <person name="Hayashi T."/>
            <person name="Katayama T."/>
            <person name="Uemura T."/>
            <person name="Hattori Y."/>
        </authorList>
    </citation>
    <scope>NUCLEOTIDE SEQUENCE [LARGE SCALE GENOMIC DNA]</scope>
    <source>
        <strain evidence="11 12">KH-74</strain>
    </source>
</reference>
<name>A0AAV5SA99_MAUHU</name>
<evidence type="ECO:0000256" key="6">
    <source>
        <dbReference type="ARBA" id="ARBA00022692"/>
    </source>
</evidence>
<evidence type="ECO:0000256" key="1">
    <source>
        <dbReference type="ARBA" id="ARBA00003659"/>
    </source>
</evidence>
<feature type="transmembrane region" description="Helical" evidence="10">
    <location>
        <begin position="13"/>
        <end position="32"/>
    </location>
</feature>
<dbReference type="InterPro" id="IPR024359">
    <property type="entry name" value="Peroxin-22"/>
</dbReference>
<evidence type="ECO:0000256" key="4">
    <source>
        <dbReference type="ARBA" id="ARBA00018967"/>
    </source>
</evidence>
<gene>
    <name evidence="11" type="ORF">DAKH74_057430</name>
</gene>
<evidence type="ECO:0000256" key="3">
    <source>
        <dbReference type="ARBA" id="ARBA00009642"/>
    </source>
</evidence>
<dbReference type="EMBL" id="BTGD01000025">
    <property type="protein sequence ID" value="GMM59126.1"/>
    <property type="molecule type" value="Genomic_DNA"/>
</dbReference>
<proteinExistence type="inferred from homology"/>
<evidence type="ECO:0000256" key="2">
    <source>
        <dbReference type="ARBA" id="ARBA00004549"/>
    </source>
</evidence>
<keyword evidence="9" id="KW-0576">Peroxisome</keyword>
<comment type="caution">
    <text evidence="11">The sequence shown here is derived from an EMBL/GenBank/DDBJ whole genome shotgun (WGS) entry which is preliminary data.</text>
</comment>
<organism evidence="11 12">
    <name type="scientific">Maudiozyma humilis</name>
    <name type="common">Sour dough yeast</name>
    <name type="synonym">Kazachstania humilis</name>
    <dbReference type="NCBI Taxonomy" id="51915"/>
    <lineage>
        <taxon>Eukaryota</taxon>
        <taxon>Fungi</taxon>
        <taxon>Dikarya</taxon>
        <taxon>Ascomycota</taxon>
        <taxon>Saccharomycotina</taxon>
        <taxon>Saccharomycetes</taxon>
        <taxon>Saccharomycetales</taxon>
        <taxon>Saccharomycetaceae</taxon>
        <taxon>Maudiozyma</taxon>
    </lineage>
</organism>
<comment type="function">
    <text evidence="1">Involved in peroxisome biogenesis.</text>
</comment>
<comment type="subcellular location">
    <subcellularLocation>
        <location evidence="2">Peroxisome membrane</location>
        <topology evidence="2">Single-pass membrane protein</topology>
    </subcellularLocation>
</comment>
<evidence type="ECO:0000256" key="10">
    <source>
        <dbReference type="SAM" id="Phobius"/>
    </source>
</evidence>
<evidence type="ECO:0000256" key="5">
    <source>
        <dbReference type="ARBA" id="ARBA00022593"/>
    </source>
</evidence>
<sequence>MAPNSKQNGKLRLLGYGVAIAATIGTAAWLSWKSYVEENERKKVLESKQFRSRCIIVSKSIADIDDIEWATILHSPTVVVVVAPSVEFPDAASKVDSSDLYKVIHCETIAGVWACVKSLKKDELVVNSTDFTDGIPGDIARYAKHITDVQERDDITAVLAM</sequence>
<evidence type="ECO:0000256" key="8">
    <source>
        <dbReference type="ARBA" id="ARBA00023136"/>
    </source>
</evidence>
<dbReference type="AlphaFoldDB" id="A0AAV5SA99"/>
<accession>A0AAV5SA99</accession>
<evidence type="ECO:0000313" key="11">
    <source>
        <dbReference type="EMBL" id="GMM59126.1"/>
    </source>
</evidence>
<protein>
    <recommendedName>
        <fullName evidence="4">Peroxisome assembly protein 22</fullName>
    </recommendedName>
</protein>
<evidence type="ECO:0000256" key="7">
    <source>
        <dbReference type="ARBA" id="ARBA00022989"/>
    </source>
</evidence>
<keyword evidence="7 10" id="KW-1133">Transmembrane helix</keyword>
<dbReference type="Gene3D" id="3.40.50.11730">
    <property type="entry name" value="Peroxisome assembly protein 22"/>
    <property type="match status" value="1"/>
</dbReference>
<keyword evidence="6 10" id="KW-0812">Transmembrane</keyword>
<keyword evidence="5" id="KW-0962">Peroxisome biogenesis</keyword>